<reference evidence="1" key="1">
    <citation type="submission" date="2022-04" db="EMBL/GenBank/DDBJ databases">
        <title>Whole genome sequence of Sphaerotilus sp. FB-5.</title>
        <authorList>
            <person name="Takeda M."/>
            <person name="Narihara S."/>
            <person name="Akimoto M."/>
            <person name="Akimoto R."/>
            <person name="Nishiyashiki S."/>
            <person name="Murakami T."/>
        </authorList>
    </citation>
    <scope>NUCLEOTIDE SEQUENCE</scope>
    <source>
        <strain evidence="1">FB-5</strain>
    </source>
</reference>
<proteinExistence type="predicted"/>
<dbReference type="Proteomes" id="UP001057498">
    <property type="component" value="Chromosome"/>
</dbReference>
<dbReference type="NCBIfam" id="TIGR03790">
    <property type="entry name" value="TIGR03790 family protein"/>
    <property type="match status" value="1"/>
</dbReference>
<evidence type="ECO:0000313" key="2">
    <source>
        <dbReference type="Proteomes" id="UP001057498"/>
    </source>
</evidence>
<evidence type="ECO:0000313" key="1">
    <source>
        <dbReference type="EMBL" id="BDI05157.1"/>
    </source>
</evidence>
<organism evidence="1 2">
    <name type="scientific">Sphaerotilus microaerophilus</name>
    <dbReference type="NCBI Taxonomy" id="2914710"/>
    <lineage>
        <taxon>Bacteria</taxon>
        <taxon>Pseudomonadati</taxon>
        <taxon>Pseudomonadota</taxon>
        <taxon>Betaproteobacteria</taxon>
        <taxon>Burkholderiales</taxon>
        <taxon>Sphaerotilaceae</taxon>
        <taxon>Sphaerotilus</taxon>
    </lineage>
</organism>
<keyword evidence="2" id="KW-1185">Reference proteome</keyword>
<protein>
    <recommendedName>
        <fullName evidence="3">TIGR03790 family protein</fullName>
    </recommendedName>
</protein>
<name>A0ABN6PNL1_9BURK</name>
<dbReference type="EMBL" id="AP025730">
    <property type="protein sequence ID" value="BDI05157.1"/>
    <property type="molecule type" value="Genomic_DNA"/>
</dbReference>
<sequence length="312" mass="32987">MGVVINQDDPYSVEVGERYVQRRQIPPGHVLRVKLPRQASLSAGDGAQLRAAIEAHFGDDVQGLALVWAQPYAVECQSITAAVSLGLEPGLCSNTCAKATGSRYFNSPSGAPWRDLGLRPSMLLAAGSVDAAHALIERGMAADGSLGLRGSPPVHAYYMVTRDAARSVRLPQYPPPSLLRGVAVATHVQQGDLPAGEDRLLLVQTGLPTLAGLDRLNWAPGAMADHLTSFGGQLGGGSGQTSALAWIDAGATASYGSVSEPCNHTQKFPHPQLALLHYLQGSTVLEAYWKSVKWPQQGVFIGEPLAAPFAQR</sequence>
<evidence type="ECO:0008006" key="3">
    <source>
        <dbReference type="Google" id="ProtNLM"/>
    </source>
</evidence>
<accession>A0ABN6PNL1</accession>
<dbReference type="InterPro" id="IPR022265">
    <property type="entry name" value="CHP03790"/>
</dbReference>
<gene>
    <name evidence="1" type="ORF">CATMQ487_21270</name>
</gene>